<evidence type="ECO:0000256" key="8">
    <source>
        <dbReference type="RuleBase" id="RU000382"/>
    </source>
</evidence>
<evidence type="ECO:0000256" key="9">
    <source>
        <dbReference type="RuleBase" id="RU361171"/>
    </source>
</evidence>
<dbReference type="GO" id="GO:0004058">
    <property type="term" value="F:aromatic-L-amino-acid decarboxylase activity"/>
    <property type="evidence" value="ECO:0007669"/>
    <property type="project" value="UniProtKB-ARBA"/>
</dbReference>
<keyword evidence="5 8" id="KW-0456">Lyase</keyword>
<dbReference type="Proteomes" id="UP000316806">
    <property type="component" value="Chromosome"/>
</dbReference>
<evidence type="ECO:0000313" key="12">
    <source>
        <dbReference type="Proteomes" id="UP000316806"/>
    </source>
</evidence>
<dbReference type="Pfam" id="PF00282">
    <property type="entry name" value="Pyridoxal_deC"/>
    <property type="match status" value="1"/>
</dbReference>
<dbReference type="AlphaFoldDB" id="A0A516R1M0"/>
<proteinExistence type="inferred from homology"/>
<evidence type="ECO:0000256" key="7">
    <source>
        <dbReference type="PIRSR" id="PIRSR602129-50"/>
    </source>
</evidence>
<dbReference type="Gene3D" id="3.40.640.10">
    <property type="entry name" value="Type I PLP-dependent aspartate aminotransferase-like (Major domain)"/>
    <property type="match status" value="1"/>
</dbReference>
<gene>
    <name evidence="11" type="ORF">FH965_02415</name>
</gene>
<feature type="region of interest" description="Disordered" evidence="10">
    <location>
        <begin position="447"/>
        <end position="467"/>
    </location>
</feature>
<evidence type="ECO:0000256" key="1">
    <source>
        <dbReference type="ARBA" id="ARBA00001933"/>
    </source>
</evidence>
<evidence type="ECO:0000256" key="6">
    <source>
        <dbReference type="ARBA" id="ARBA00048868"/>
    </source>
</evidence>
<dbReference type="NCBIfam" id="TIGR01788">
    <property type="entry name" value="Glu-decarb-GAD"/>
    <property type="match status" value="1"/>
</dbReference>
<reference evidence="11 12" key="1">
    <citation type="journal article" date="2019" name="J. Ind. Microbiol. Biotechnol.">
        <title>The complete genomic sequence of Streptomyces spectabilis NRRL-2792 and identification of secondary metabolite biosynthetic gene clusters.</title>
        <authorList>
            <person name="Sinha A."/>
            <person name="Phillips-Salemka S."/>
            <person name="Niraula T.A."/>
            <person name="Short K.A."/>
            <person name="Niraula N.P."/>
        </authorList>
    </citation>
    <scope>NUCLEOTIDE SEQUENCE [LARGE SCALE GENOMIC DNA]</scope>
    <source>
        <strain evidence="11 12">NRRL 2792</strain>
    </source>
</reference>
<keyword evidence="9" id="KW-0210">Decarboxylase</keyword>
<dbReference type="FunFam" id="3.40.640.10:FF:000017">
    <property type="entry name" value="Glutamate decarboxylase"/>
    <property type="match status" value="1"/>
</dbReference>
<dbReference type="InterPro" id="IPR015421">
    <property type="entry name" value="PyrdxlP-dep_Trfase_major"/>
</dbReference>
<dbReference type="CDD" id="cd06450">
    <property type="entry name" value="DOPA_deC_like"/>
    <property type="match status" value="1"/>
</dbReference>
<dbReference type="Gene3D" id="4.10.280.50">
    <property type="match status" value="1"/>
</dbReference>
<dbReference type="EC" id="4.1.1.15" evidence="3 9"/>
<accession>A0A516R1M0</accession>
<evidence type="ECO:0000256" key="3">
    <source>
        <dbReference type="ARBA" id="ARBA00012421"/>
    </source>
</evidence>
<dbReference type="SUPFAM" id="SSF53383">
    <property type="entry name" value="PLP-dependent transferases"/>
    <property type="match status" value="1"/>
</dbReference>
<evidence type="ECO:0000256" key="4">
    <source>
        <dbReference type="ARBA" id="ARBA00022898"/>
    </source>
</evidence>
<evidence type="ECO:0000313" key="11">
    <source>
        <dbReference type="EMBL" id="QDQ09554.1"/>
    </source>
</evidence>
<dbReference type="EMBL" id="CP040916">
    <property type="protein sequence ID" value="QDQ09554.1"/>
    <property type="molecule type" value="Genomic_DNA"/>
</dbReference>
<evidence type="ECO:0000256" key="10">
    <source>
        <dbReference type="SAM" id="MobiDB-lite"/>
    </source>
</evidence>
<comment type="cofactor">
    <cofactor evidence="1 7 8">
        <name>pyridoxal 5'-phosphate</name>
        <dbReference type="ChEBI" id="CHEBI:597326"/>
    </cofactor>
</comment>
<keyword evidence="4 7" id="KW-0663">Pyridoxal phosphate</keyword>
<protein>
    <recommendedName>
        <fullName evidence="3 9">Glutamate decarboxylase</fullName>
        <ecNumber evidence="3 9">4.1.1.15</ecNumber>
    </recommendedName>
</protein>
<dbReference type="PANTHER" id="PTHR43321:SF3">
    <property type="entry name" value="GLUTAMATE DECARBOXYLASE"/>
    <property type="match status" value="1"/>
</dbReference>
<dbReference type="GO" id="GO:0006538">
    <property type="term" value="P:L-glutamate catabolic process"/>
    <property type="evidence" value="ECO:0007669"/>
    <property type="project" value="TreeGrafter"/>
</dbReference>
<comment type="catalytic activity">
    <reaction evidence="6 9">
        <text>L-glutamate + H(+) = 4-aminobutanoate + CO2</text>
        <dbReference type="Rhea" id="RHEA:17785"/>
        <dbReference type="ChEBI" id="CHEBI:15378"/>
        <dbReference type="ChEBI" id="CHEBI:16526"/>
        <dbReference type="ChEBI" id="CHEBI:29985"/>
        <dbReference type="ChEBI" id="CHEBI:59888"/>
        <dbReference type="EC" id="4.1.1.15"/>
    </reaction>
</comment>
<feature type="modified residue" description="N6-(pyridoxal phosphate)lysine" evidence="7">
    <location>
        <position position="279"/>
    </location>
</feature>
<dbReference type="Gene3D" id="3.90.1150.160">
    <property type="match status" value="1"/>
</dbReference>
<dbReference type="GO" id="GO:0030170">
    <property type="term" value="F:pyridoxal phosphate binding"/>
    <property type="evidence" value="ECO:0007669"/>
    <property type="project" value="InterPro"/>
</dbReference>
<evidence type="ECO:0000256" key="5">
    <source>
        <dbReference type="ARBA" id="ARBA00023239"/>
    </source>
</evidence>
<dbReference type="RefSeq" id="WP_144001132.1">
    <property type="nucleotide sequence ID" value="NZ_CP040916.1"/>
</dbReference>
<organism evidence="11 12">
    <name type="scientific">Streptomyces spectabilis</name>
    <dbReference type="NCBI Taxonomy" id="68270"/>
    <lineage>
        <taxon>Bacteria</taxon>
        <taxon>Bacillati</taxon>
        <taxon>Actinomycetota</taxon>
        <taxon>Actinomycetes</taxon>
        <taxon>Kitasatosporales</taxon>
        <taxon>Streptomycetaceae</taxon>
        <taxon>Streptomyces</taxon>
    </lineage>
</organism>
<dbReference type="InterPro" id="IPR015424">
    <property type="entry name" value="PyrdxlP-dep_Trfase"/>
</dbReference>
<dbReference type="PANTHER" id="PTHR43321">
    <property type="entry name" value="GLUTAMATE DECARBOXYLASE"/>
    <property type="match status" value="1"/>
</dbReference>
<comment type="similarity">
    <text evidence="2 8">Belongs to the group II decarboxylase family.</text>
</comment>
<name>A0A516R1M0_STRST</name>
<dbReference type="InterPro" id="IPR002129">
    <property type="entry name" value="PyrdxlP-dep_de-COase"/>
</dbReference>
<dbReference type="GO" id="GO:0005829">
    <property type="term" value="C:cytosol"/>
    <property type="evidence" value="ECO:0007669"/>
    <property type="project" value="TreeGrafter"/>
</dbReference>
<dbReference type="InterPro" id="IPR010107">
    <property type="entry name" value="Glutamate_decarboxylase"/>
</dbReference>
<sequence length="467" mass="51465">MSNLVRRVPESQRNELLSVNPLYAGLMPADGVPTYQLAENPISPDAAQAIIRDELMLDGNSRLNLATFCSTWMEPQARELIAETLDRNLLDHDQYPQTAELEGRCVNILDNLWRDPDGKSIGCSTAGSSEAAMLAGLALKFRWRDRQKAAGRPFDRPNLVMGSTVHTCWPKFGRYWDVEIRQVPIEQGSLTLNPQGVVEHCDENTIGVIAVLGSTQLGYYDPVAEISAALDQFQESSGLDIPIHVDAAVGGFIAPFLEPDLVWDFRLPRVQSINASGHKFGLVYPGVGWVVWQEPDDLPKDLVFECNLLGGSINTFTLNFSRPGAPVVAQYYNFLRLGFAGYRAVQQTSRDVAQYIAGEVATIPSLELLADGSELPLIAFKTRDGCDDFTVFELSDRLRTRGWQLPAYYLPPDLEHVGVLRMVIRNGFSRATAALLITDLRREVEGLTSGGSARDPKTAPGDCTPAQ</sequence>
<evidence type="ECO:0000256" key="2">
    <source>
        <dbReference type="ARBA" id="ARBA00009533"/>
    </source>
</evidence>
<dbReference type="GO" id="GO:0004351">
    <property type="term" value="F:glutamate decarboxylase activity"/>
    <property type="evidence" value="ECO:0007669"/>
    <property type="project" value="UniProtKB-EC"/>
</dbReference>